<name>A0AAI8XS43_MYCME</name>
<dbReference type="AlphaFoldDB" id="A0AAI8XS43"/>
<feature type="domain" description="Guanylate cyclase" evidence="8">
    <location>
        <begin position="338"/>
        <end position="463"/>
    </location>
</feature>
<dbReference type="CDD" id="cd06225">
    <property type="entry name" value="HAMP"/>
    <property type="match status" value="1"/>
</dbReference>
<dbReference type="Gene3D" id="6.10.340.10">
    <property type="match status" value="1"/>
</dbReference>
<comment type="similarity">
    <text evidence="2">Belongs to the adenylyl cyclase class-3 family.</text>
</comment>
<evidence type="ECO:0000259" key="8">
    <source>
        <dbReference type="PROSITE" id="PS50125"/>
    </source>
</evidence>
<evidence type="ECO:0000313" key="10">
    <source>
        <dbReference type="EMBL" id="BDY32801.1"/>
    </source>
</evidence>
<feature type="transmembrane region" description="Helical" evidence="7">
    <location>
        <begin position="29"/>
        <end position="52"/>
    </location>
</feature>
<feature type="transmembrane region" description="Helical" evidence="7">
    <location>
        <begin position="145"/>
        <end position="168"/>
    </location>
</feature>
<dbReference type="InterPro" id="IPR003660">
    <property type="entry name" value="HAMP_dom"/>
</dbReference>
<evidence type="ECO:0000256" key="6">
    <source>
        <dbReference type="ARBA" id="ARBA00023136"/>
    </source>
</evidence>
<feature type="transmembrane region" description="Helical" evidence="7">
    <location>
        <begin position="233"/>
        <end position="257"/>
    </location>
</feature>
<dbReference type="Gene3D" id="3.30.70.1230">
    <property type="entry name" value="Nucleotide cyclase"/>
    <property type="match status" value="1"/>
</dbReference>
<dbReference type="Pfam" id="PF00672">
    <property type="entry name" value="HAMP"/>
    <property type="match status" value="1"/>
</dbReference>
<feature type="domain" description="HAMP" evidence="9">
    <location>
        <begin position="254"/>
        <end position="306"/>
    </location>
</feature>
<dbReference type="SMART" id="SM00304">
    <property type="entry name" value="HAMP"/>
    <property type="match status" value="1"/>
</dbReference>
<evidence type="ECO:0000256" key="7">
    <source>
        <dbReference type="SAM" id="Phobius"/>
    </source>
</evidence>
<dbReference type="SMART" id="SM00044">
    <property type="entry name" value="CYCc"/>
    <property type="match status" value="1"/>
</dbReference>
<feature type="transmembrane region" description="Helical" evidence="7">
    <location>
        <begin position="119"/>
        <end position="139"/>
    </location>
</feature>
<dbReference type="InterPro" id="IPR029787">
    <property type="entry name" value="Nucleotide_cyclase"/>
</dbReference>
<evidence type="ECO:0000256" key="2">
    <source>
        <dbReference type="ARBA" id="ARBA00005381"/>
    </source>
</evidence>
<reference evidence="10" key="1">
    <citation type="submission" date="2023-03" db="EMBL/GenBank/DDBJ databases">
        <title>Draft genome sequence of a Mycolicibacterium mageritense strain H4_3_1 isolated from a hybrid biological-inorganic system reactor.</title>
        <authorList>
            <person name="Feng X."/>
            <person name="Kazama D."/>
            <person name="Sato K."/>
            <person name="Kobayashi H."/>
        </authorList>
    </citation>
    <scope>NUCLEOTIDE SEQUENCE</scope>
    <source>
        <strain evidence="10">H4_3_1</strain>
    </source>
</reference>
<evidence type="ECO:0000256" key="1">
    <source>
        <dbReference type="ARBA" id="ARBA00004651"/>
    </source>
</evidence>
<dbReference type="InterPro" id="IPR001054">
    <property type="entry name" value="A/G_cyclase"/>
</dbReference>
<evidence type="ECO:0000259" key="9">
    <source>
        <dbReference type="PROSITE" id="PS50885"/>
    </source>
</evidence>
<dbReference type="GO" id="GO:0005886">
    <property type="term" value="C:plasma membrane"/>
    <property type="evidence" value="ECO:0007669"/>
    <property type="project" value="UniProtKB-SubCell"/>
</dbReference>
<evidence type="ECO:0000256" key="4">
    <source>
        <dbReference type="ARBA" id="ARBA00022692"/>
    </source>
</evidence>
<dbReference type="SUPFAM" id="SSF158472">
    <property type="entry name" value="HAMP domain-like"/>
    <property type="match status" value="1"/>
</dbReference>
<dbReference type="PROSITE" id="PS50885">
    <property type="entry name" value="HAMP"/>
    <property type="match status" value="1"/>
</dbReference>
<feature type="transmembrane region" description="Helical" evidence="7">
    <location>
        <begin position="197"/>
        <end position="221"/>
    </location>
</feature>
<accession>A0AAI8XS43</accession>
<dbReference type="Pfam" id="PF00211">
    <property type="entry name" value="Guanylate_cyc"/>
    <property type="match status" value="1"/>
</dbReference>
<proteinExistence type="inferred from homology"/>
<evidence type="ECO:0000256" key="5">
    <source>
        <dbReference type="ARBA" id="ARBA00022989"/>
    </source>
</evidence>
<gene>
    <name evidence="10" type="ORF">hbim_06771</name>
</gene>
<dbReference type="Proteomes" id="UP001241092">
    <property type="component" value="Chromosome"/>
</dbReference>
<sequence length="569" mass="59857">MDALCAESPPGITGRPGRDALRHVTFTRWVWGAAAISMAGGGIVSLFLAFAAPILLSPDATDRLLLRGCATLAVFLTVAVPVLLRNRRRRFRVGTRWLGAGRPPTDTERQMVLAAPAEAARMSAIMWGIGAVVFALLGVTETISAALYIFATVVLGGISTSAVWYLVVERIMRPMSARALCGDAPDRRVGPTIQLRLTMAWTLATGVPLLGVMVLTVGYLADVGFAAQPTFVAILLLIVVAIAVGLFAILIAVRSVAERIRALRRALARVQAGDFGARVEVDDSSEIGRLQAGFNTMAAGLAERERIRDAFGVYVDHDVAEHILDAGATLPGEEVEVTLMFVDVRGFTAFAEKLRPADVVATLNRLFERIVPLVHLHGGHVDKYAGDGLMAVFGAPRRHIDHADRALTAALEIADAVSDEFTGTLSVGIGLNSGPVVAGNVGGAGRLEFSVIGDAVNVAARVESATRQTGDSVLVTGRTMALLKGIHGDFVERPGLALKGKTTPVQIYAPGVSARVELQSGFRGVDVAVADDGEAVRPDLVQGTVGRVGGVEPAACALGGRDLEIRAVP</sequence>
<evidence type="ECO:0000256" key="3">
    <source>
        <dbReference type="ARBA" id="ARBA00022475"/>
    </source>
</evidence>
<dbReference type="PANTHER" id="PTHR43081:SF17">
    <property type="entry name" value="BLL5647 PROTEIN"/>
    <property type="match status" value="1"/>
</dbReference>
<organism evidence="10 11">
    <name type="scientific">Mycolicibacterium mageritense</name>
    <name type="common">Mycobacterium mageritense</name>
    <dbReference type="NCBI Taxonomy" id="53462"/>
    <lineage>
        <taxon>Bacteria</taxon>
        <taxon>Bacillati</taxon>
        <taxon>Actinomycetota</taxon>
        <taxon>Actinomycetes</taxon>
        <taxon>Mycobacteriales</taxon>
        <taxon>Mycobacteriaceae</taxon>
        <taxon>Mycolicibacterium</taxon>
    </lineage>
</organism>
<keyword evidence="5 7" id="KW-1133">Transmembrane helix</keyword>
<dbReference type="CDD" id="cd07302">
    <property type="entry name" value="CHD"/>
    <property type="match status" value="1"/>
</dbReference>
<evidence type="ECO:0008006" key="12">
    <source>
        <dbReference type="Google" id="ProtNLM"/>
    </source>
</evidence>
<dbReference type="GO" id="GO:0035556">
    <property type="term" value="P:intracellular signal transduction"/>
    <property type="evidence" value="ECO:0007669"/>
    <property type="project" value="InterPro"/>
</dbReference>
<dbReference type="PANTHER" id="PTHR43081">
    <property type="entry name" value="ADENYLATE CYCLASE, TERMINAL-DIFFERENTIATION SPECIFIC-RELATED"/>
    <property type="match status" value="1"/>
</dbReference>
<dbReference type="EMBL" id="AP027452">
    <property type="protein sequence ID" value="BDY32801.1"/>
    <property type="molecule type" value="Genomic_DNA"/>
</dbReference>
<dbReference type="PROSITE" id="PS50125">
    <property type="entry name" value="GUANYLATE_CYCLASE_2"/>
    <property type="match status" value="1"/>
</dbReference>
<dbReference type="SUPFAM" id="SSF55073">
    <property type="entry name" value="Nucleotide cyclase"/>
    <property type="match status" value="1"/>
</dbReference>
<keyword evidence="3" id="KW-1003">Cell membrane</keyword>
<protein>
    <recommendedName>
        <fullName evidence="12">Adenylate/guanylate cyclase domain-containing protein</fullName>
    </recommendedName>
</protein>
<dbReference type="GO" id="GO:0006171">
    <property type="term" value="P:cAMP biosynthetic process"/>
    <property type="evidence" value="ECO:0007669"/>
    <property type="project" value="TreeGrafter"/>
</dbReference>
<comment type="subcellular location">
    <subcellularLocation>
        <location evidence="1">Cell membrane</location>
        <topology evidence="1">Multi-pass membrane protein</topology>
    </subcellularLocation>
</comment>
<feature type="transmembrane region" description="Helical" evidence="7">
    <location>
        <begin position="64"/>
        <end position="84"/>
    </location>
</feature>
<dbReference type="InterPro" id="IPR050697">
    <property type="entry name" value="Adenylyl/Guanylyl_Cyclase_3/4"/>
</dbReference>
<dbReference type="GO" id="GO:0004016">
    <property type="term" value="F:adenylate cyclase activity"/>
    <property type="evidence" value="ECO:0007669"/>
    <property type="project" value="UniProtKB-ARBA"/>
</dbReference>
<keyword evidence="4 7" id="KW-0812">Transmembrane</keyword>
<evidence type="ECO:0000313" key="11">
    <source>
        <dbReference type="Proteomes" id="UP001241092"/>
    </source>
</evidence>
<keyword evidence="6 7" id="KW-0472">Membrane</keyword>